<organism evidence="2">
    <name type="scientific">uncultured Solirubrobacteraceae bacterium</name>
    <dbReference type="NCBI Taxonomy" id="1162706"/>
    <lineage>
        <taxon>Bacteria</taxon>
        <taxon>Bacillati</taxon>
        <taxon>Actinomycetota</taxon>
        <taxon>Thermoleophilia</taxon>
        <taxon>Solirubrobacterales</taxon>
        <taxon>Solirubrobacteraceae</taxon>
        <taxon>environmental samples</taxon>
    </lineage>
</organism>
<feature type="region of interest" description="Disordered" evidence="1">
    <location>
        <begin position="1"/>
        <end position="232"/>
    </location>
</feature>
<proteinExistence type="predicted"/>
<feature type="compositionally biased region" description="Basic residues" evidence="1">
    <location>
        <begin position="31"/>
        <end position="54"/>
    </location>
</feature>
<dbReference type="EMBL" id="CADCVL010000187">
    <property type="protein sequence ID" value="CAA9476338.1"/>
    <property type="molecule type" value="Genomic_DNA"/>
</dbReference>
<feature type="non-terminal residue" evidence="2">
    <location>
        <position position="348"/>
    </location>
</feature>
<feature type="compositionally biased region" description="Low complexity" evidence="1">
    <location>
        <begin position="311"/>
        <end position="329"/>
    </location>
</feature>
<evidence type="ECO:0000256" key="1">
    <source>
        <dbReference type="SAM" id="MobiDB-lite"/>
    </source>
</evidence>
<accession>A0A6J4RMC6</accession>
<sequence>DPHPRPHRPSAGPPRAQRGAAAAGRAGGPGAHHRHGGRDRRPLRREPRHLRAGRRAALPAGLAARQGPVGRRAPGVPAQDPHGPPRQPVDHPPVRGPGPVLRPLRVRARHHGRRPRLHVDRLRGRHQGGDAPRRRAGRQGRGRDRRRRDDRRRRLRGAAPGRRPRDPDRRGPQRQRHVDLAERRRDVAVLQPHAARAGAVEGARGRRGAPGQASGGHRRALRAPRPAAQGVHQGLLGARPVVGGARLGLHGRHRRPRRPRPALGPPCGLRGAAPRGRPHRHGQGQGLRAGRGRRPGGHGEVARGQARVDLPAPSRAAAGQGPRRQAQAADLHRGLRQRARGRVPARLA</sequence>
<dbReference type="GO" id="GO:0008661">
    <property type="term" value="F:1-deoxy-D-xylulose-5-phosphate synthase activity"/>
    <property type="evidence" value="ECO:0007669"/>
    <property type="project" value="UniProtKB-EC"/>
</dbReference>
<dbReference type="AlphaFoldDB" id="A0A6J4RMC6"/>
<name>A0A6J4RMC6_9ACTN</name>
<keyword evidence="2" id="KW-0808">Transferase</keyword>
<gene>
    <name evidence="2" type="ORF">AVDCRST_MAG65-1144</name>
</gene>
<feature type="compositionally biased region" description="Low complexity" evidence="1">
    <location>
        <begin position="9"/>
        <end position="24"/>
    </location>
</feature>
<reference evidence="2" key="1">
    <citation type="submission" date="2020-02" db="EMBL/GenBank/DDBJ databases">
        <authorList>
            <person name="Meier V. D."/>
        </authorList>
    </citation>
    <scope>NUCLEOTIDE SEQUENCE</scope>
    <source>
        <strain evidence="2">AVDCRST_MAG65</strain>
    </source>
</reference>
<feature type="compositionally biased region" description="Low complexity" evidence="1">
    <location>
        <begin position="265"/>
        <end position="275"/>
    </location>
</feature>
<feature type="compositionally biased region" description="Low complexity" evidence="1">
    <location>
        <begin position="55"/>
        <end position="68"/>
    </location>
</feature>
<feature type="compositionally biased region" description="Basic residues" evidence="1">
    <location>
        <begin position="249"/>
        <end position="260"/>
    </location>
</feature>
<feature type="compositionally biased region" description="Basic residues" evidence="1">
    <location>
        <begin position="104"/>
        <end position="116"/>
    </location>
</feature>
<dbReference type="EC" id="2.2.1.7" evidence="2"/>
<feature type="compositionally biased region" description="Basic residues" evidence="1">
    <location>
        <begin position="134"/>
        <end position="156"/>
    </location>
</feature>
<feature type="region of interest" description="Disordered" evidence="1">
    <location>
        <begin position="249"/>
        <end position="348"/>
    </location>
</feature>
<feature type="compositionally biased region" description="Basic and acidic residues" evidence="1">
    <location>
        <begin position="163"/>
        <end position="187"/>
    </location>
</feature>
<feature type="compositionally biased region" description="Basic and acidic residues" evidence="1">
    <location>
        <begin position="117"/>
        <end position="133"/>
    </location>
</feature>
<feature type="compositionally biased region" description="Basic residues" evidence="1">
    <location>
        <begin position="334"/>
        <end position="348"/>
    </location>
</feature>
<feature type="non-terminal residue" evidence="2">
    <location>
        <position position="1"/>
    </location>
</feature>
<protein>
    <submittedName>
        <fullName evidence="2">1-deoxy-D-xylulose 5-phosphate synthase</fullName>
        <ecNumber evidence="2">2.2.1.7</ecNumber>
    </submittedName>
</protein>
<evidence type="ECO:0000313" key="2">
    <source>
        <dbReference type="EMBL" id="CAA9476338.1"/>
    </source>
</evidence>